<dbReference type="InterPro" id="IPR003439">
    <property type="entry name" value="ABC_transporter-like_ATP-bd"/>
</dbReference>
<dbReference type="InterPro" id="IPR050173">
    <property type="entry name" value="ABC_transporter_C-like"/>
</dbReference>
<dbReference type="InterPro" id="IPR003593">
    <property type="entry name" value="AAA+_ATPase"/>
</dbReference>
<keyword evidence="4" id="KW-0677">Repeat</keyword>
<feature type="domain" description="ABC transporter" evidence="11">
    <location>
        <begin position="495"/>
        <end position="729"/>
    </location>
</feature>
<feature type="region of interest" description="Disordered" evidence="9">
    <location>
        <begin position="467"/>
        <end position="487"/>
    </location>
</feature>
<reference evidence="13" key="1">
    <citation type="submission" date="2022-11" db="EMBL/GenBank/DDBJ databases">
        <authorList>
            <person name="Morgan W.R."/>
            <person name="Tartar A."/>
        </authorList>
    </citation>
    <scope>NUCLEOTIDE SEQUENCE</scope>
    <source>
        <strain evidence="13">ARSEF 373</strain>
    </source>
</reference>
<dbReference type="FunFam" id="3.40.50.300:FF:004162">
    <property type="entry name" value="ATP binding cassette subfamily C member 5"/>
    <property type="match status" value="1"/>
</dbReference>
<dbReference type="Proteomes" id="UP001146120">
    <property type="component" value="Unassembled WGS sequence"/>
</dbReference>
<dbReference type="PANTHER" id="PTHR24223:SF443">
    <property type="entry name" value="MULTIDRUG-RESISTANCE LIKE PROTEIN 1, ISOFORM I"/>
    <property type="match status" value="1"/>
</dbReference>
<dbReference type="GO" id="GO:0140359">
    <property type="term" value="F:ABC-type transporter activity"/>
    <property type="evidence" value="ECO:0007669"/>
    <property type="project" value="InterPro"/>
</dbReference>
<evidence type="ECO:0000259" key="11">
    <source>
        <dbReference type="PROSITE" id="PS50893"/>
    </source>
</evidence>
<feature type="region of interest" description="Disordered" evidence="9">
    <location>
        <begin position="1111"/>
        <end position="1133"/>
    </location>
</feature>
<dbReference type="GO" id="GO:0016887">
    <property type="term" value="F:ATP hydrolysis activity"/>
    <property type="evidence" value="ECO:0007669"/>
    <property type="project" value="InterPro"/>
</dbReference>
<feature type="transmembrane region" description="Helical" evidence="10">
    <location>
        <begin position="385"/>
        <end position="408"/>
    </location>
</feature>
<dbReference type="SUPFAM" id="SSF52540">
    <property type="entry name" value="P-loop containing nucleoside triphosphate hydrolases"/>
    <property type="match status" value="2"/>
</dbReference>
<dbReference type="FunFam" id="3.40.50.300:FF:000997">
    <property type="entry name" value="Multidrug resistance-associated protein 1"/>
    <property type="match status" value="1"/>
</dbReference>
<dbReference type="Pfam" id="PF00005">
    <property type="entry name" value="ABC_tran"/>
    <property type="match status" value="2"/>
</dbReference>
<gene>
    <name evidence="13" type="ORF">N0F65_001656</name>
</gene>
<dbReference type="PROSITE" id="PS50929">
    <property type="entry name" value="ABC_TM1F"/>
    <property type="match status" value="2"/>
</dbReference>
<accession>A0AAV2Z1W9</accession>
<dbReference type="InterPro" id="IPR027417">
    <property type="entry name" value="P-loop_NTPase"/>
</dbReference>
<feature type="transmembrane region" description="Helical" evidence="10">
    <location>
        <begin position="420"/>
        <end position="443"/>
    </location>
</feature>
<keyword evidence="3 10" id="KW-0812">Transmembrane</keyword>
<keyword evidence="6" id="KW-0067">ATP-binding</keyword>
<organism evidence="13 14">
    <name type="scientific">Lagenidium giganteum</name>
    <dbReference type="NCBI Taxonomy" id="4803"/>
    <lineage>
        <taxon>Eukaryota</taxon>
        <taxon>Sar</taxon>
        <taxon>Stramenopiles</taxon>
        <taxon>Oomycota</taxon>
        <taxon>Peronosporomycetes</taxon>
        <taxon>Pythiales</taxon>
        <taxon>Pythiaceae</taxon>
    </lineage>
</organism>
<dbReference type="FunFam" id="1.20.1560.10:FF:000013">
    <property type="entry name" value="ABC transporter C family member 2"/>
    <property type="match status" value="1"/>
</dbReference>
<evidence type="ECO:0000256" key="9">
    <source>
        <dbReference type="SAM" id="MobiDB-lite"/>
    </source>
</evidence>
<feature type="domain" description="ABC transmembrane type-1" evidence="12">
    <location>
        <begin position="161"/>
        <end position="445"/>
    </location>
</feature>
<dbReference type="InterPro" id="IPR011527">
    <property type="entry name" value="ABC1_TM_dom"/>
</dbReference>
<evidence type="ECO:0000256" key="3">
    <source>
        <dbReference type="ARBA" id="ARBA00022692"/>
    </source>
</evidence>
<evidence type="ECO:0000256" key="1">
    <source>
        <dbReference type="ARBA" id="ARBA00004128"/>
    </source>
</evidence>
<protein>
    <submittedName>
        <fullName evidence="13">Uncharacterized protein</fullName>
    </submittedName>
</protein>
<keyword evidence="14" id="KW-1185">Reference proteome</keyword>
<evidence type="ECO:0000256" key="4">
    <source>
        <dbReference type="ARBA" id="ARBA00022737"/>
    </source>
</evidence>
<dbReference type="SUPFAM" id="SSF90123">
    <property type="entry name" value="ABC transporter transmembrane region"/>
    <property type="match status" value="2"/>
</dbReference>
<evidence type="ECO:0000256" key="7">
    <source>
        <dbReference type="ARBA" id="ARBA00022989"/>
    </source>
</evidence>
<evidence type="ECO:0000313" key="13">
    <source>
        <dbReference type="EMBL" id="DAZ99471.1"/>
    </source>
</evidence>
<dbReference type="CDD" id="cd03250">
    <property type="entry name" value="ABCC_MRP_domain1"/>
    <property type="match status" value="1"/>
</dbReference>
<feature type="transmembrane region" description="Helical" evidence="10">
    <location>
        <begin position="810"/>
        <end position="832"/>
    </location>
</feature>
<dbReference type="Pfam" id="PF00664">
    <property type="entry name" value="ABC_membrane"/>
    <property type="match status" value="2"/>
</dbReference>
<sequence length="1271" mass="140403">MSSRFARSSTRAQARSLPAVCVRVLDRDQSYQVSAMGTIPEPPKPAPYVQVHTPRARQPSQAAPSEISSIDAEATGEFPHVPTPLDTASLFSQLTLGWVTPLVRLAFKAPLTERQVWSLPDADTAGVLERVFDYYYSRAQQTHNRSALARALWHSTRTIMLVALVLQLGTAGLTILQPLLIKSILLYLQGQDNMFGITNGYVLAVLLSLVTVGSVTTFGTGMYFALRAGVRARLIVMNSVYQKLLRLTASARHSLNSGDLITLANVEGERVFEAYCVALWFVLSPLILLLVCIFIGIEMGGYVALAAAASSIAILTYATFTARTIGAYRRQISRIAGERVKVTNEVLQGVRVVKMYAWENAVAERVAELRAQEIALLKKYDHLRVANMVTLFLAQTLMATVCLFVYVFCLGKSLTVPTTFTLLAFLNICRMPFSIFSNAVIFLSEAWASIDRLAKFLTLDEDESMQHSTPLLSPSAGSEGSSATVSNPMERGNVFEIVDAEFAWTKPTPGAPDNSSFRLGKLNLTIPRGSLIMVVGPVGSGKTSLVNALMGEMHLCDGTFQADATIAYASQQPWIQHRSVRDNILFGDELDRDWYARVVAACQLERDLMLMEHGDASDCGERGSNLSGGQKARVSLARAMYKCKQRGNAVMLWDDPLSALDVAVATALFESCVLTIGKDQTRVLVLNSHYHLLKHADEILVMGNGQIEAQGSYDAIKHLLDLSDDRASTLKEDELAADEDDSITTGDEQTDSSSEESEQEKFSVVSSKLRRRRARQAKKLTTGQEDRSAGSIGWSTYAHFLSCAGWNGNVLAVVLLLFFALGQAVLLGSDYFLSYWSKGSMSSWLSQQQQLWVYMGLVVVSLILCYGRSVFYTNVCVQCSDALHATCFNRVLHASVTNFFDRTPLGRILTRFSHDLDQMDNPFPYYSMWFLVYGMLLVAVFTVCAVTSPYTLILYVPLLAACYRIQVMAQSAARDLKRLDGISRAPFLNLINETMNGHASIRAYHMSPEFVRKCHALLNWNSKFYFMFQTTCRWLSMRLDWLTASVVMVVAFLCVITRESIGPASAGIALTYAIQLSNQFQRLMTVASTTENIMTSFERIVQYEDLPSEDANKSKNIDLNDDDDATDTVTEPSEMTWPSAGAITFDNVSVSYGTDEGAHLVLRNVSFHVHGGFKVGICGRTGSGKSTLMNALFRLVGCAGGRILVDGVDIATVGLRQLRSKLTIIPQEPVLFSGSLRMNLDPFGEKTDDELWSVHLWDACNLYLLWDILIA</sequence>
<reference evidence="13" key="2">
    <citation type="journal article" date="2023" name="Microbiol Resour">
        <title>Decontamination and Annotation of the Draft Genome Sequence of the Oomycete Lagenidium giganteum ARSEF 373.</title>
        <authorList>
            <person name="Morgan W.R."/>
            <person name="Tartar A."/>
        </authorList>
    </citation>
    <scope>NUCLEOTIDE SEQUENCE</scope>
    <source>
        <strain evidence="13">ARSEF 373</strain>
    </source>
</reference>
<keyword evidence="5" id="KW-0547">Nucleotide-binding</keyword>
<dbReference type="CDD" id="cd18579">
    <property type="entry name" value="ABC_6TM_ABCC_D1"/>
    <property type="match status" value="1"/>
</dbReference>
<dbReference type="PROSITE" id="PS00211">
    <property type="entry name" value="ABC_TRANSPORTER_1"/>
    <property type="match status" value="1"/>
</dbReference>
<feature type="transmembrane region" description="Helical" evidence="10">
    <location>
        <begin position="852"/>
        <end position="871"/>
    </location>
</feature>
<keyword evidence="7 10" id="KW-1133">Transmembrane helix</keyword>
<dbReference type="Gene3D" id="1.20.1560.10">
    <property type="entry name" value="ABC transporter type 1, transmembrane domain"/>
    <property type="match status" value="2"/>
</dbReference>
<feature type="transmembrane region" description="Helical" evidence="10">
    <location>
        <begin position="201"/>
        <end position="226"/>
    </location>
</feature>
<keyword evidence="8 10" id="KW-0472">Membrane</keyword>
<dbReference type="InterPro" id="IPR036640">
    <property type="entry name" value="ABC1_TM_sf"/>
</dbReference>
<dbReference type="GO" id="GO:0005774">
    <property type="term" value="C:vacuolar membrane"/>
    <property type="evidence" value="ECO:0007669"/>
    <property type="project" value="UniProtKB-SubCell"/>
</dbReference>
<evidence type="ECO:0000256" key="5">
    <source>
        <dbReference type="ARBA" id="ARBA00022741"/>
    </source>
</evidence>
<comment type="caution">
    <text evidence="13">The sequence shown here is derived from an EMBL/GenBank/DDBJ whole genome shotgun (WGS) entry which is preliminary data.</text>
</comment>
<dbReference type="EMBL" id="DAKRPA010000082">
    <property type="protein sequence ID" value="DAZ99471.1"/>
    <property type="molecule type" value="Genomic_DNA"/>
</dbReference>
<comment type="subcellular location">
    <subcellularLocation>
        <location evidence="1">Vacuole membrane</location>
        <topology evidence="1">Multi-pass membrane protein</topology>
    </subcellularLocation>
</comment>
<dbReference type="GO" id="GO:0005524">
    <property type="term" value="F:ATP binding"/>
    <property type="evidence" value="ECO:0007669"/>
    <property type="project" value="UniProtKB-KW"/>
</dbReference>
<dbReference type="PANTHER" id="PTHR24223">
    <property type="entry name" value="ATP-BINDING CASSETTE SUB-FAMILY C"/>
    <property type="match status" value="1"/>
</dbReference>
<feature type="transmembrane region" description="Helical" evidence="10">
    <location>
        <begin position="159"/>
        <end position="181"/>
    </location>
</feature>
<dbReference type="InterPro" id="IPR044746">
    <property type="entry name" value="ABCC_6TM_D1"/>
</dbReference>
<feature type="compositionally biased region" description="Acidic residues" evidence="9">
    <location>
        <begin position="735"/>
        <end position="758"/>
    </location>
</feature>
<dbReference type="SMART" id="SM00382">
    <property type="entry name" value="AAA"/>
    <property type="match status" value="2"/>
</dbReference>
<feature type="transmembrane region" description="Helical" evidence="10">
    <location>
        <begin position="274"/>
        <end position="296"/>
    </location>
</feature>
<dbReference type="PROSITE" id="PS50893">
    <property type="entry name" value="ABC_TRANSPORTER_2"/>
    <property type="match status" value="1"/>
</dbReference>
<evidence type="ECO:0000256" key="8">
    <source>
        <dbReference type="ARBA" id="ARBA00023136"/>
    </source>
</evidence>
<evidence type="ECO:0000256" key="10">
    <source>
        <dbReference type="SAM" id="Phobius"/>
    </source>
</evidence>
<dbReference type="InterPro" id="IPR017871">
    <property type="entry name" value="ABC_transporter-like_CS"/>
</dbReference>
<proteinExistence type="predicted"/>
<feature type="transmembrane region" description="Helical" evidence="10">
    <location>
        <begin position="302"/>
        <end position="320"/>
    </location>
</feature>
<evidence type="ECO:0000313" key="14">
    <source>
        <dbReference type="Proteomes" id="UP001146120"/>
    </source>
</evidence>
<dbReference type="AlphaFoldDB" id="A0AAV2Z1W9"/>
<evidence type="ECO:0000256" key="2">
    <source>
        <dbReference type="ARBA" id="ARBA00022448"/>
    </source>
</evidence>
<feature type="region of interest" description="Disordered" evidence="9">
    <location>
        <begin position="733"/>
        <end position="770"/>
    </location>
</feature>
<feature type="transmembrane region" description="Helical" evidence="10">
    <location>
        <begin position="926"/>
        <end position="946"/>
    </location>
</feature>
<evidence type="ECO:0000256" key="6">
    <source>
        <dbReference type="ARBA" id="ARBA00022840"/>
    </source>
</evidence>
<dbReference type="InterPro" id="IPR044726">
    <property type="entry name" value="ABCC_6TM_D2"/>
</dbReference>
<keyword evidence="2" id="KW-0813">Transport</keyword>
<feature type="domain" description="ABC transmembrane type-1" evidence="12">
    <location>
        <begin position="813"/>
        <end position="1092"/>
    </location>
</feature>
<dbReference type="CDD" id="cd18580">
    <property type="entry name" value="ABC_6TM_ABCC_D2"/>
    <property type="match status" value="1"/>
</dbReference>
<dbReference type="Gene3D" id="3.40.50.300">
    <property type="entry name" value="P-loop containing nucleotide triphosphate hydrolases"/>
    <property type="match status" value="2"/>
</dbReference>
<evidence type="ECO:0000259" key="12">
    <source>
        <dbReference type="PROSITE" id="PS50929"/>
    </source>
</evidence>
<name>A0AAV2Z1W9_9STRA</name>